<comment type="caution">
    <text evidence="2">The sequence shown here is derived from an EMBL/GenBank/DDBJ whole genome shotgun (WGS) entry which is preliminary data.</text>
</comment>
<dbReference type="Proteomes" id="UP001241056">
    <property type="component" value="Unassembled WGS sequence"/>
</dbReference>
<accession>A0ABT7SP74</accession>
<organism evidence="2 3">
    <name type="scientific">Thiopseudomonas acetoxidans</name>
    <dbReference type="NCBI Taxonomy" id="3041622"/>
    <lineage>
        <taxon>Bacteria</taxon>
        <taxon>Pseudomonadati</taxon>
        <taxon>Pseudomonadota</taxon>
        <taxon>Gammaproteobacteria</taxon>
        <taxon>Pseudomonadales</taxon>
        <taxon>Pseudomonadaceae</taxon>
        <taxon>Thiopseudomonas</taxon>
    </lineage>
</organism>
<feature type="domain" description="Retropepsin-like aspartic endopeptidase" evidence="1">
    <location>
        <begin position="11"/>
        <end position="150"/>
    </location>
</feature>
<keyword evidence="3" id="KW-1185">Reference proteome</keyword>
<dbReference type="InterPro" id="IPR021109">
    <property type="entry name" value="Peptidase_aspartic_dom_sf"/>
</dbReference>
<dbReference type="PANTHER" id="PTHR38037:SF2">
    <property type="entry name" value="ATP-DEPENDENT ZINC PROTEASE DOMAIN-CONTAINING PROTEIN-RELATED"/>
    <property type="match status" value="1"/>
</dbReference>
<sequence>MQTTHAAEKHIYGLYEKVLIAEVGLLVKAKLDTGAQTSSLSAQDIEHFDKDGEPWVRFRLAIEDAAPHTYELPLARVSKIKRRDGDFKPEVQRSYIKRPVVTMTVSMGTQQHAIEVNLTDRSRFEFPMLVGATALQQFNAIVDPSLEYQAQTPTLNTINNHEFD</sequence>
<dbReference type="Pfam" id="PF05618">
    <property type="entry name" value="Zn_protease"/>
    <property type="match status" value="1"/>
</dbReference>
<dbReference type="RefSeq" id="WP_289410640.1">
    <property type="nucleotide sequence ID" value="NZ_JAUCDY010000006.1"/>
</dbReference>
<keyword evidence="2" id="KW-0378">Hydrolase</keyword>
<dbReference type="SUPFAM" id="SSF50630">
    <property type="entry name" value="Acid proteases"/>
    <property type="match status" value="1"/>
</dbReference>
<protein>
    <submittedName>
        <fullName evidence="2">ATP-dependent zinc protease</fullName>
    </submittedName>
</protein>
<dbReference type="EMBL" id="JAUCDY010000006">
    <property type="protein sequence ID" value="MDM7857985.1"/>
    <property type="molecule type" value="Genomic_DNA"/>
</dbReference>
<evidence type="ECO:0000259" key="1">
    <source>
        <dbReference type="Pfam" id="PF05618"/>
    </source>
</evidence>
<proteinExistence type="predicted"/>
<dbReference type="Gene3D" id="2.40.70.10">
    <property type="entry name" value="Acid Proteases"/>
    <property type="match status" value="1"/>
</dbReference>
<dbReference type="InterPro" id="IPR008503">
    <property type="entry name" value="Asp_endopeptidase"/>
</dbReference>
<evidence type="ECO:0000313" key="2">
    <source>
        <dbReference type="EMBL" id="MDM7857985.1"/>
    </source>
</evidence>
<gene>
    <name evidence="2" type="ORF">QEZ41_06805</name>
</gene>
<name>A0ABT7SP74_9GAMM</name>
<dbReference type="GO" id="GO:0008233">
    <property type="term" value="F:peptidase activity"/>
    <property type="evidence" value="ECO:0007669"/>
    <property type="project" value="UniProtKB-KW"/>
</dbReference>
<evidence type="ECO:0000313" key="3">
    <source>
        <dbReference type="Proteomes" id="UP001241056"/>
    </source>
</evidence>
<dbReference type="GO" id="GO:0006508">
    <property type="term" value="P:proteolysis"/>
    <property type="evidence" value="ECO:0007669"/>
    <property type="project" value="UniProtKB-KW"/>
</dbReference>
<keyword evidence="2" id="KW-0645">Protease</keyword>
<dbReference type="PANTHER" id="PTHR38037">
    <property type="entry name" value="ZN_PROTEASE DOMAIN-CONTAINING PROTEIN"/>
    <property type="match status" value="1"/>
</dbReference>
<reference evidence="2 3" key="1">
    <citation type="submission" date="2023-06" db="EMBL/GenBank/DDBJ databases">
        <title>Thiopseudomonas sp. CY1220 draft genome sequence.</title>
        <authorList>
            <person name="Zhao G."/>
            <person name="An M."/>
        </authorList>
    </citation>
    <scope>NUCLEOTIDE SEQUENCE [LARGE SCALE GENOMIC DNA]</scope>
    <source>
        <strain evidence="2 3">CY1220</strain>
    </source>
</reference>